<evidence type="ECO:0000313" key="2">
    <source>
        <dbReference type="Proteomes" id="UP000309997"/>
    </source>
</evidence>
<comment type="caution">
    <text evidence="1">The sequence shown here is derived from an EMBL/GenBank/DDBJ whole genome shotgun (WGS) entry which is preliminary data.</text>
</comment>
<dbReference type="EMBL" id="RCHU02000001">
    <property type="protein sequence ID" value="KAL3611509.1"/>
    <property type="molecule type" value="Genomic_DNA"/>
</dbReference>
<evidence type="ECO:0000313" key="1">
    <source>
        <dbReference type="EMBL" id="KAL3611509.1"/>
    </source>
</evidence>
<sequence length="74" mass="7875">MSSCILTSKLPPPHGSLETGAGPMIGPQLRTRAQRLVGAGPRLLAPESLRVLFTGRVRLLTWIGAHLVSSSKMT</sequence>
<protein>
    <submittedName>
        <fullName evidence="1">Uncharacterized protein</fullName>
    </submittedName>
</protein>
<gene>
    <name evidence="1" type="ORF">D5086_002529</name>
</gene>
<organism evidence="1 2">
    <name type="scientific">Populus alba</name>
    <name type="common">White poplar</name>
    <dbReference type="NCBI Taxonomy" id="43335"/>
    <lineage>
        <taxon>Eukaryota</taxon>
        <taxon>Viridiplantae</taxon>
        <taxon>Streptophyta</taxon>
        <taxon>Embryophyta</taxon>
        <taxon>Tracheophyta</taxon>
        <taxon>Spermatophyta</taxon>
        <taxon>Magnoliopsida</taxon>
        <taxon>eudicotyledons</taxon>
        <taxon>Gunneridae</taxon>
        <taxon>Pentapetalae</taxon>
        <taxon>rosids</taxon>
        <taxon>fabids</taxon>
        <taxon>Malpighiales</taxon>
        <taxon>Salicaceae</taxon>
        <taxon>Saliceae</taxon>
        <taxon>Populus</taxon>
    </lineage>
</organism>
<reference evidence="1 2" key="1">
    <citation type="journal article" date="2024" name="Plant Biotechnol. J.">
        <title>Genome and CRISPR/Cas9 system of a widespread forest tree (Populus alba) in the world.</title>
        <authorList>
            <person name="Liu Y.J."/>
            <person name="Jiang P.F."/>
            <person name="Han X.M."/>
            <person name="Li X.Y."/>
            <person name="Wang H.M."/>
            <person name="Wang Y.J."/>
            <person name="Wang X.X."/>
            <person name="Zeng Q.Y."/>
        </authorList>
    </citation>
    <scope>NUCLEOTIDE SEQUENCE [LARGE SCALE GENOMIC DNA]</scope>
    <source>
        <strain evidence="2">cv. PAL-ZL1</strain>
    </source>
</reference>
<name>A0ACC4D2L7_POPAL</name>
<proteinExistence type="predicted"/>
<accession>A0ACC4D2L7</accession>
<keyword evidence="2" id="KW-1185">Reference proteome</keyword>
<dbReference type="Proteomes" id="UP000309997">
    <property type="component" value="Unassembled WGS sequence"/>
</dbReference>